<organism evidence="1 2">
    <name type="scientific">Trichomonas vaginalis (strain ATCC PRA-98 / G3)</name>
    <dbReference type="NCBI Taxonomy" id="412133"/>
    <lineage>
        <taxon>Eukaryota</taxon>
        <taxon>Metamonada</taxon>
        <taxon>Parabasalia</taxon>
        <taxon>Trichomonadida</taxon>
        <taxon>Trichomonadidae</taxon>
        <taxon>Trichomonas</taxon>
    </lineage>
</organism>
<dbReference type="InParanoid" id="A2F5X8"/>
<reference evidence="1" key="1">
    <citation type="submission" date="2006-10" db="EMBL/GenBank/DDBJ databases">
        <authorList>
            <person name="Amadeo P."/>
            <person name="Zhao Q."/>
            <person name="Wortman J."/>
            <person name="Fraser-Liggett C."/>
            <person name="Carlton J."/>
        </authorList>
    </citation>
    <scope>NUCLEOTIDE SEQUENCE</scope>
    <source>
        <strain evidence="1">G3</strain>
    </source>
</reference>
<proteinExistence type="predicted"/>
<name>A2F5X8_TRIV3</name>
<dbReference type="OrthoDB" id="10691611at2759"/>
<keyword evidence="2" id="KW-1185">Reference proteome</keyword>
<dbReference type="Proteomes" id="UP000001542">
    <property type="component" value="Unassembled WGS sequence"/>
</dbReference>
<gene>
    <name evidence="1" type="ORF">TVAG_468740</name>
</gene>
<dbReference type="EMBL" id="DS113628">
    <property type="protein sequence ID" value="EAX99703.1"/>
    <property type="molecule type" value="Genomic_DNA"/>
</dbReference>
<protein>
    <submittedName>
        <fullName evidence="1">Uncharacterized protein</fullName>
    </submittedName>
</protein>
<evidence type="ECO:0000313" key="2">
    <source>
        <dbReference type="Proteomes" id="UP000001542"/>
    </source>
</evidence>
<reference evidence="1" key="2">
    <citation type="journal article" date="2007" name="Science">
        <title>Draft genome sequence of the sexually transmitted pathogen Trichomonas vaginalis.</title>
        <authorList>
            <person name="Carlton J.M."/>
            <person name="Hirt R.P."/>
            <person name="Silva J.C."/>
            <person name="Delcher A.L."/>
            <person name="Schatz M."/>
            <person name="Zhao Q."/>
            <person name="Wortman J.R."/>
            <person name="Bidwell S.L."/>
            <person name="Alsmark U.C.M."/>
            <person name="Besteiro S."/>
            <person name="Sicheritz-Ponten T."/>
            <person name="Noel C.J."/>
            <person name="Dacks J.B."/>
            <person name="Foster P.G."/>
            <person name="Simillion C."/>
            <person name="Van de Peer Y."/>
            <person name="Miranda-Saavedra D."/>
            <person name="Barton G.J."/>
            <person name="Westrop G.D."/>
            <person name="Mueller S."/>
            <person name="Dessi D."/>
            <person name="Fiori P.L."/>
            <person name="Ren Q."/>
            <person name="Paulsen I."/>
            <person name="Zhang H."/>
            <person name="Bastida-Corcuera F.D."/>
            <person name="Simoes-Barbosa A."/>
            <person name="Brown M.T."/>
            <person name="Hayes R.D."/>
            <person name="Mukherjee M."/>
            <person name="Okumura C.Y."/>
            <person name="Schneider R."/>
            <person name="Smith A.J."/>
            <person name="Vanacova S."/>
            <person name="Villalvazo M."/>
            <person name="Haas B.J."/>
            <person name="Pertea M."/>
            <person name="Feldblyum T.V."/>
            <person name="Utterback T.R."/>
            <person name="Shu C.L."/>
            <person name="Osoegawa K."/>
            <person name="de Jong P.J."/>
            <person name="Hrdy I."/>
            <person name="Horvathova L."/>
            <person name="Zubacova Z."/>
            <person name="Dolezal P."/>
            <person name="Malik S.B."/>
            <person name="Logsdon J.M. Jr."/>
            <person name="Henze K."/>
            <person name="Gupta A."/>
            <person name="Wang C.C."/>
            <person name="Dunne R.L."/>
            <person name="Upcroft J.A."/>
            <person name="Upcroft P."/>
            <person name="White O."/>
            <person name="Salzberg S.L."/>
            <person name="Tang P."/>
            <person name="Chiu C.-H."/>
            <person name="Lee Y.-S."/>
            <person name="Embley T.M."/>
            <person name="Coombs G.H."/>
            <person name="Mottram J.C."/>
            <person name="Tachezy J."/>
            <person name="Fraser-Liggett C.M."/>
            <person name="Johnson P.J."/>
        </authorList>
    </citation>
    <scope>NUCLEOTIDE SEQUENCE [LARGE SCALE GENOMIC DNA]</scope>
    <source>
        <strain evidence="1">G3</strain>
    </source>
</reference>
<dbReference type="VEuPathDB" id="TrichDB:TVAG_468740"/>
<evidence type="ECO:0000313" key="1">
    <source>
        <dbReference type="EMBL" id="EAX99703.1"/>
    </source>
</evidence>
<dbReference type="RefSeq" id="XP_001312633.1">
    <property type="nucleotide sequence ID" value="XM_001312632.1"/>
</dbReference>
<dbReference type="KEGG" id="tva:4757517"/>
<dbReference type="VEuPathDB" id="TrichDB:TVAGG3_1049850"/>
<sequence>MPPNEFEQYSKKPHNQLISTLNFLLLHPQTDQAKAAEYKKKITNILSLLAFLNYKFTDLTSMEIINLIANQIKVCNHKELCLYLKIVRNSFENHEKDFEKANKLASDSIFHAICQRIDDFLDHFETLQPDEFFPLITIITILLTCVKSVELMKSIFQKLQPKLEKILNYQIPDDFTYAKRATIQLLKVKCGILMGNVSLNNTNNPQTANLIVNTYMDILMQNSGVASSLVDETINSFTYIFKQDQARRLDIIAKHFPTLTHYKYYNSENFVIYHSLIQNILEYAFKRDRNEKITRESFLVSFCKYDAGVLHFSMVQYSSSNFRFGQLMQYIRFSNDDQHLTACLFTLFFNSIDTGFVEMAASLANLKSSVSKSNAVTQVLMQLSNFADCYYRLLKYFQSFLMKLFPQDEAEKRQLHKQISTNLSLIDIDILYSCFRHALIFTMKFRSMLHHGSELLHIPSPVGDPEKNLKQCTQTLESAKKFSKIRQYHFSSAKELVRCLSMTTPFMMENIWYYFFRDFFGLEDEVIFDSFLFKELIRDNQLTETFINSLVKYSLKELKNGYQIKHLIRSLSYIFEKLVHKPPQQLIAAHRPQEPQYNPQPSPDFIKNLSIPANRFLEVCKDLAKSNVYCPDVLSLIKSYYQFMEYILGQNNNPLKISDPLVSDICSNADNCNCPSKNLCEFIEFCQNLQKDFLKLRAVLSSLINALKNDIKQPLALLKQCFERYESNFLSHPMIPQFYSTLLVYLDNSSAEIRQEIVNFIKNIPKNIIEEVIFPSFSVNNNKTIVLDAETKQIRVDFDSFLHGLNCAMSEYPNIDKLWEITKQIIIDVLNQTEWTSEMRKNFQSLIFFILPMRQKNQNQCDDVLKTIIQTFNENISALAHVFTALCSCFQDPPHHLMNSILVNLNTKEKMSLFINEIAFISSLQVFPSKGVSETICHLIISEIKKELIDPITFAMFVHRTINELNGSDWKDVQRWDSFTNFIELDFVPRSLQKIIVFARDLLGEYDGSIMKILSSMRISSAFFSILVQSELISKCKYTQEVKDFIQECFEDEMMEQDYGLFRFLGPLFRAFPDALPDFKEKVHHLLTAKLQTIISSQVKVQGTYLVLLVPVLDSNLFDINEFISTISIIHKFMDHPNTFLKCQAQLAAQIFAKKGSEEVKNQFNEIVQTKLKEAYFYGLEKAPNKLTLINWKDLKDVLFSYYLIVPEIFIQTITKQLEYYSTTISENSSQSLSAREMIAGLKSLCGFIATGSVVNLLLQQSKFLEIARMFVSIFNAMPLLPRQDFVEIMIDYFSFAPQLFPEFFKQSMSEPKSLQFLCIISQNEKSKPLFQSVEEPLLPIIKESLKVKDKMTNLQSMLSYIVCSLNSAKYDSELIELLEKIFHEMLNCFDNNFALFSSVIFQKLLEFFGLNHPKVLLQLAFHVLEIRNPLLVTQYAQTYSKLLGSEVLSPELFYSIEYSDDMRLNSLFFNIFLLPYVQAHNEQLPVIVNFAKEKFNLYVYVTFLNTLYDKNVTLNNIEFNTFELYNEATDDATRLQVLLLWSYSNKTTENFVTMFSHFIEFVHNSLPLEIRQICSILKIPLDLSDDDLKVILYQIGEIIKDYSRYSNVLLYIFKLVISNVKNMKKHPLTLFHFPLQEHALYIEFGQKKITNGNQFNIFIELTNLIDGGAPEEETSLANHFASFALKQIQMNKDQPQFFYKAGMNIFPPLFKLIKSVNIPNFVSEILQFIIDVHNKTQNPPPPPPPQQLAAQNPQLAAQQQQIKAQQQQQIPQNNLWDAIQLQIVRLMPDMIEHISKTSHFPYFDKILEMLVHITCNDSNNWSYCLTSLHYIIESKIYGQKALELMYSHKSLEKLQTLELEKLQNTENDLIARLFPILWVHPPTIAFRTNFLLPFAAKFCRVFNQDVPIIIFQANSIMLYVLEHPFDNSPTYLLDIALENLSKLNQIDACSYNARFIIQSFSMEHLTVTMQSVLMNFLSVPKIASAFFQMCPPALKEKILPNIPLGVKFFSMFRIYPKLDDKVMDLINSLEIHDLLTRCANSELWQIPFSYLFQKFLGDIKLNDMLKITQHIPPEQLAKLCKGIDFTKIDKILEKNLSIKFEVGPGDLQSTISESSWEEAITKYGGDFEYSKEEIALKPLLRFRQGYEVTEKEMVGFVPRISYEMAKRILKPPELLSDKALEFINDHRILQNFQRDISIFSQSNNDRLTKNSLKDYLVANELSNIQNYFKFSDKNQRSNMIFFSLVLTQNDPPILHKTYEQIRKTTLEAFNNIIEMNLHSEEVHKVTFSESMRLNSVDIPSYRTDDLLSAKPNDVEALLCQLLIVSKQIDVNDAFISIIKGALRTIPTSDILFSCLALIVDKLELCIPAILESAVQIPVRWASIFSKLIGENKNLAPLTKLLSKSTGIYTLFNNCEFPIDLKKKLISFINPVKQILESPRAKIMKKVVEQENKVLEMIFEGKSDEKLIKESEEILLESEESEKQFYNSFCLGEYSLDSMQCPFVDDITGNALQLTGYVKNTNSRAIYLDVLTTTGSKISYVLYPSKYVDYGFTTFMTCLSTILQRCPATFMRNIQLPNIMSVEIGDGFVLSKTPAEPLVPSFCLESLLDSKSLNSLKQIKEGVHEYTNKKSYCDYFMTMAGRYAAFCAVQTFFNGYVSPLSMFVDLQSPFVWGERPNNEKEFLLRLRGRMVSLLDEALVKGSFRSSFIATADAIVSNTSNVLVLMKSTMELDENVTKKFVEEARNYSTRSDNTDETQQKINNLIAAAMGCEDIRFTPWL</sequence>
<accession>A2F5X8</accession>